<dbReference type="PANTHER" id="PTHR34714:SF3">
    <property type="match status" value="1"/>
</dbReference>
<dbReference type="AlphaFoldDB" id="A0A913X2P2"/>
<keyword evidence="1" id="KW-0472">Membrane</keyword>
<evidence type="ECO:0000256" key="1">
    <source>
        <dbReference type="SAM" id="Phobius"/>
    </source>
</evidence>
<proteinExistence type="predicted"/>
<dbReference type="SUPFAM" id="SSF54197">
    <property type="entry name" value="HIT-like"/>
    <property type="match status" value="1"/>
</dbReference>
<dbReference type="Gene3D" id="3.30.428.10">
    <property type="entry name" value="HIT-like"/>
    <property type="match status" value="1"/>
</dbReference>
<organism evidence="2 3">
    <name type="scientific">Exaiptasia diaphana</name>
    <name type="common">Tropical sea anemone</name>
    <name type="synonym">Aiptasia pulchella</name>
    <dbReference type="NCBI Taxonomy" id="2652724"/>
    <lineage>
        <taxon>Eukaryota</taxon>
        <taxon>Metazoa</taxon>
        <taxon>Cnidaria</taxon>
        <taxon>Anthozoa</taxon>
        <taxon>Hexacorallia</taxon>
        <taxon>Actiniaria</taxon>
        <taxon>Aiptasiidae</taxon>
        <taxon>Exaiptasia</taxon>
    </lineage>
</organism>
<keyword evidence="1" id="KW-1133">Transmembrane helix</keyword>
<accession>A0A913X2P2</accession>
<feature type="transmembrane region" description="Helical" evidence="1">
    <location>
        <begin position="21"/>
        <end position="39"/>
    </location>
</feature>
<keyword evidence="3" id="KW-1185">Reference proteome</keyword>
<dbReference type="InterPro" id="IPR036265">
    <property type="entry name" value="HIT-like_sf"/>
</dbReference>
<dbReference type="KEGG" id="epa:110236748"/>
<dbReference type="Proteomes" id="UP000887567">
    <property type="component" value="Unplaced"/>
</dbReference>
<evidence type="ECO:0000313" key="3">
    <source>
        <dbReference type="Proteomes" id="UP000887567"/>
    </source>
</evidence>
<reference evidence="2" key="1">
    <citation type="submission" date="2022-11" db="UniProtKB">
        <authorList>
            <consortium name="EnsemblMetazoa"/>
        </authorList>
    </citation>
    <scope>IDENTIFICATION</scope>
</reference>
<dbReference type="EnsemblMetazoa" id="XM_021042292.2">
    <property type="protein sequence ID" value="XP_020897951.1"/>
    <property type="gene ID" value="LOC110236748"/>
</dbReference>
<keyword evidence="1" id="KW-0812">Transmembrane</keyword>
<protein>
    <submittedName>
        <fullName evidence="2">Uncharacterized protein</fullName>
    </submittedName>
</protein>
<dbReference type="RefSeq" id="XP_020897951.1">
    <property type="nucleotide sequence ID" value="XM_021042292.2"/>
</dbReference>
<name>A0A913X2P2_EXADI</name>
<dbReference type="OMA" id="FFMWNCL"/>
<dbReference type="GeneID" id="110236748"/>
<sequence>MNSTHSSSAGLMVSFRQQKRFLIFVGAVLFFILVWYLPWNNVHDIDNIKPVSSHIRSLSVDEYSNKIDIDQAWFVKNCLYTEDIDELKIEHISRIVKTLYESNKSTCKEFSNLFKSIYTIRESVSSVVINKVFAQKVLKWFGGNAKLLEQTKQQHVLFINNIVTQESTVFNPLRAKRPGAGAVGPEVKKIVDELISTSSKDCDFCNYKIMTAKDPFGSIESKYSVTVANTFKIEKFHGLMLWKHHNPMNFTKEQIVDFLDIALKWFNKAYEADKNYEYPHIYWDSLTKASASQIHPHVHLTLASGQYYSGWARLHESAVLYAKGHNGANYFTQLVKIHSLFGLAVHLGEATAFAYLTPSGSHEVMLISKKPSEDLFSLLFYTMRAYIDDMNLFATSMGMVFPKMVVNPSNSDLPMMIQLVYRGSQASPRSDISSFDIFGTHNVNVDPYIVIKSIRKTMMKYGALQ</sequence>
<evidence type="ECO:0000313" key="2">
    <source>
        <dbReference type="EnsemblMetazoa" id="XP_020897951.1"/>
    </source>
</evidence>
<dbReference type="PANTHER" id="PTHR34714">
    <property type="entry name" value="EGF-LIKE DOMAIN-CONTAINING PROTEIN"/>
    <property type="match status" value="1"/>
</dbReference>
<dbReference type="OrthoDB" id="5945460at2759"/>